<reference evidence="6 7" key="1">
    <citation type="submission" date="2022-07" db="EMBL/GenBank/DDBJ databases">
        <title>Methylomonas rivi sp. nov., Methylomonas rosea sp. nov., Methylomonas aureus sp. nov. and Methylomonas subterranea sp. nov., four novel methanotrophs isolated from a freshwater creek and the deep terrestrial subsurface.</title>
        <authorList>
            <person name="Abin C."/>
            <person name="Sankaranarayanan K."/>
            <person name="Garner C."/>
            <person name="Sindelar R."/>
            <person name="Kotary K."/>
            <person name="Garner R."/>
            <person name="Barclay S."/>
            <person name="Lawson P."/>
            <person name="Krumholz L."/>
        </authorList>
    </citation>
    <scope>NUCLEOTIDE SEQUENCE [LARGE SCALE GENOMIC DNA]</scope>
    <source>
        <strain evidence="6 7">WSC-6</strain>
    </source>
</reference>
<proteinExistence type="predicted"/>
<keyword evidence="2" id="KW-0201">Cytochrome c-type biogenesis</keyword>
<dbReference type="InterPro" id="IPR013766">
    <property type="entry name" value="Thioredoxin_domain"/>
</dbReference>
<name>A0ABT1U3F7_9GAMM</name>
<evidence type="ECO:0000256" key="1">
    <source>
        <dbReference type="ARBA" id="ARBA00004196"/>
    </source>
</evidence>
<dbReference type="InterPro" id="IPR013740">
    <property type="entry name" value="Redoxin"/>
</dbReference>
<evidence type="ECO:0000256" key="3">
    <source>
        <dbReference type="ARBA" id="ARBA00023284"/>
    </source>
</evidence>
<protein>
    <submittedName>
        <fullName evidence="6">TlpA family protein disulfide reductase</fullName>
    </submittedName>
</protein>
<dbReference type="Pfam" id="PF08534">
    <property type="entry name" value="Redoxin"/>
    <property type="match status" value="1"/>
</dbReference>
<comment type="subcellular location">
    <subcellularLocation>
        <location evidence="1">Cell envelope</location>
    </subcellularLocation>
</comment>
<dbReference type="PROSITE" id="PS51352">
    <property type="entry name" value="THIOREDOXIN_2"/>
    <property type="match status" value="1"/>
</dbReference>
<sequence>MKTTIMIVLVAALCLAAGILSHRQTRPEVAAEAASPALQFRFPDTNGQEQDAAQWRGKILVVNFWATWCPPCLKEIPEFIQWQDTYRTKNLQFVGIALDDQASVAEYLQRIAVNYPILIAGDEGGALAHQLGNIINAVPFTVIVDRQGRIVHRQPGELTKEQFLRAVEPLLAAENQIADKSL</sequence>
<dbReference type="PANTHER" id="PTHR42852:SF17">
    <property type="entry name" value="THIOREDOXIN-LIKE PROTEIN HI_1115"/>
    <property type="match status" value="1"/>
</dbReference>
<gene>
    <name evidence="6" type="ORF">NP596_05710</name>
</gene>
<keyword evidence="3" id="KW-0676">Redox-active center</keyword>
<keyword evidence="4" id="KW-0732">Signal</keyword>
<evidence type="ECO:0000256" key="2">
    <source>
        <dbReference type="ARBA" id="ARBA00022748"/>
    </source>
</evidence>
<dbReference type="EMBL" id="JANIBK010000020">
    <property type="protein sequence ID" value="MCQ8127954.1"/>
    <property type="molecule type" value="Genomic_DNA"/>
</dbReference>
<comment type="caution">
    <text evidence="6">The sequence shown here is derived from an EMBL/GenBank/DDBJ whole genome shotgun (WGS) entry which is preliminary data.</text>
</comment>
<evidence type="ECO:0000313" key="6">
    <source>
        <dbReference type="EMBL" id="MCQ8127954.1"/>
    </source>
</evidence>
<evidence type="ECO:0000313" key="7">
    <source>
        <dbReference type="Proteomes" id="UP001524586"/>
    </source>
</evidence>
<accession>A0ABT1U3F7</accession>
<dbReference type="SUPFAM" id="SSF52833">
    <property type="entry name" value="Thioredoxin-like"/>
    <property type="match status" value="1"/>
</dbReference>
<keyword evidence="7" id="KW-1185">Reference proteome</keyword>
<dbReference type="PANTHER" id="PTHR42852">
    <property type="entry name" value="THIOL:DISULFIDE INTERCHANGE PROTEIN DSBE"/>
    <property type="match status" value="1"/>
</dbReference>
<dbReference type="InterPro" id="IPR036249">
    <property type="entry name" value="Thioredoxin-like_sf"/>
</dbReference>
<evidence type="ECO:0000259" key="5">
    <source>
        <dbReference type="PROSITE" id="PS51352"/>
    </source>
</evidence>
<feature type="chain" id="PRO_5047254354" evidence="4">
    <location>
        <begin position="17"/>
        <end position="182"/>
    </location>
</feature>
<dbReference type="InterPro" id="IPR050553">
    <property type="entry name" value="Thioredoxin_ResA/DsbE_sf"/>
</dbReference>
<organism evidence="6 7">
    <name type="scientific">Methylomonas rivi</name>
    <dbReference type="NCBI Taxonomy" id="2952226"/>
    <lineage>
        <taxon>Bacteria</taxon>
        <taxon>Pseudomonadati</taxon>
        <taxon>Pseudomonadota</taxon>
        <taxon>Gammaproteobacteria</taxon>
        <taxon>Methylococcales</taxon>
        <taxon>Methylococcaceae</taxon>
        <taxon>Methylomonas</taxon>
    </lineage>
</organism>
<dbReference type="Gene3D" id="3.40.30.10">
    <property type="entry name" value="Glutaredoxin"/>
    <property type="match status" value="1"/>
</dbReference>
<feature type="domain" description="Thioredoxin" evidence="5">
    <location>
        <begin position="31"/>
        <end position="172"/>
    </location>
</feature>
<dbReference type="InterPro" id="IPR017937">
    <property type="entry name" value="Thioredoxin_CS"/>
</dbReference>
<dbReference type="CDD" id="cd02966">
    <property type="entry name" value="TlpA_like_family"/>
    <property type="match status" value="1"/>
</dbReference>
<dbReference type="PROSITE" id="PS00194">
    <property type="entry name" value="THIOREDOXIN_1"/>
    <property type="match status" value="1"/>
</dbReference>
<dbReference type="Proteomes" id="UP001524586">
    <property type="component" value="Unassembled WGS sequence"/>
</dbReference>
<feature type="signal peptide" evidence="4">
    <location>
        <begin position="1"/>
        <end position="16"/>
    </location>
</feature>
<evidence type="ECO:0000256" key="4">
    <source>
        <dbReference type="SAM" id="SignalP"/>
    </source>
</evidence>
<dbReference type="RefSeq" id="WP_256614316.1">
    <property type="nucleotide sequence ID" value="NZ_JANIBK010000020.1"/>
</dbReference>